<reference evidence="3 4" key="1">
    <citation type="submission" date="2020-04" db="EMBL/GenBank/DDBJ databases">
        <title>Metagenomic profiling of ammonia- and methane-oxidizing microorganisms in a Dutch drinking water treatment plant.</title>
        <authorList>
            <person name="Poghosyan L."/>
            <person name="Leucker S."/>
        </authorList>
    </citation>
    <scope>NUCLEOTIDE SEQUENCE [LARGE SCALE GENOMIC DNA]</scope>
    <source>
        <strain evidence="3">S-RSF-IL-03</strain>
    </source>
</reference>
<dbReference type="EMBL" id="JABFRW010000006">
    <property type="protein sequence ID" value="NOT32645.1"/>
    <property type="molecule type" value="Genomic_DNA"/>
</dbReference>
<dbReference type="PANTHER" id="PTHR42852:SF17">
    <property type="entry name" value="THIOREDOXIN-LIKE PROTEIN HI_1115"/>
    <property type="match status" value="1"/>
</dbReference>
<dbReference type="GO" id="GO:0016491">
    <property type="term" value="F:oxidoreductase activity"/>
    <property type="evidence" value="ECO:0007669"/>
    <property type="project" value="InterPro"/>
</dbReference>
<sequence>MKLACSWLIVAVAFAFSTPVRAAELPRSPVGAIRNKISAADLLSAESILEVYERNNGRDAQWVEGLGWLARGALLLGEREKAKRYADTTCRTCETRIAAGADLETESSLVTALGASIEVEAQLRQHSKGTRNAARYLEGQLARYSKPIGFRSRIYKRLNLLTLEGQAAPELAVEDRLGAASTSLAALEGRPVLLFVWSESCGDCKAQAAALAAVKRRYEPAGLQVVALTRYYGGEEASVEKARADSVWNDVYRDIGPIPNVFSTASMQRYGGSSTPTFIFVDRRGVVRDYLPTRLTEQELDRRVAAILR</sequence>
<dbReference type="Pfam" id="PF00578">
    <property type="entry name" value="AhpC-TSA"/>
    <property type="match status" value="1"/>
</dbReference>
<protein>
    <submittedName>
        <fullName evidence="3">TlpA family protein disulfide reductase</fullName>
    </submittedName>
</protein>
<evidence type="ECO:0000259" key="2">
    <source>
        <dbReference type="PROSITE" id="PS51352"/>
    </source>
</evidence>
<feature type="domain" description="Thioredoxin" evidence="2">
    <location>
        <begin position="162"/>
        <end position="309"/>
    </location>
</feature>
<evidence type="ECO:0000313" key="3">
    <source>
        <dbReference type="EMBL" id="NOT32645.1"/>
    </source>
</evidence>
<dbReference type="Proteomes" id="UP000580839">
    <property type="component" value="Unassembled WGS sequence"/>
</dbReference>
<accession>A0A849SL54</accession>
<comment type="caution">
    <text evidence="3">The sequence shown here is derived from an EMBL/GenBank/DDBJ whole genome shotgun (WGS) entry which is preliminary data.</text>
</comment>
<dbReference type="CDD" id="cd02966">
    <property type="entry name" value="TlpA_like_family"/>
    <property type="match status" value="1"/>
</dbReference>
<dbReference type="PROSITE" id="PS51352">
    <property type="entry name" value="THIOREDOXIN_2"/>
    <property type="match status" value="1"/>
</dbReference>
<evidence type="ECO:0000256" key="1">
    <source>
        <dbReference type="SAM" id="SignalP"/>
    </source>
</evidence>
<organism evidence="3 4">
    <name type="scientific">Eiseniibacteriota bacterium</name>
    <dbReference type="NCBI Taxonomy" id="2212470"/>
    <lineage>
        <taxon>Bacteria</taxon>
        <taxon>Candidatus Eiseniibacteriota</taxon>
    </lineage>
</organism>
<gene>
    <name evidence="3" type="ORF">HOP12_00570</name>
</gene>
<name>A0A849SL54_UNCEI</name>
<dbReference type="SUPFAM" id="SSF52833">
    <property type="entry name" value="Thioredoxin-like"/>
    <property type="match status" value="1"/>
</dbReference>
<dbReference type="InterPro" id="IPR000866">
    <property type="entry name" value="AhpC/TSA"/>
</dbReference>
<dbReference type="InterPro" id="IPR036249">
    <property type="entry name" value="Thioredoxin-like_sf"/>
</dbReference>
<feature type="chain" id="PRO_5032754177" evidence="1">
    <location>
        <begin position="23"/>
        <end position="309"/>
    </location>
</feature>
<feature type="signal peptide" evidence="1">
    <location>
        <begin position="1"/>
        <end position="22"/>
    </location>
</feature>
<proteinExistence type="predicted"/>
<keyword evidence="1" id="KW-0732">Signal</keyword>
<dbReference type="PANTHER" id="PTHR42852">
    <property type="entry name" value="THIOL:DISULFIDE INTERCHANGE PROTEIN DSBE"/>
    <property type="match status" value="1"/>
</dbReference>
<dbReference type="AlphaFoldDB" id="A0A849SL54"/>
<evidence type="ECO:0000313" key="4">
    <source>
        <dbReference type="Proteomes" id="UP000580839"/>
    </source>
</evidence>
<dbReference type="InterPro" id="IPR013766">
    <property type="entry name" value="Thioredoxin_domain"/>
</dbReference>
<dbReference type="Gene3D" id="3.40.30.10">
    <property type="entry name" value="Glutaredoxin"/>
    <property type="match status" value="1"/>
</dbReference>
<dbReference type="InterPro" id="IPR050553">
    <property type="entry name" value="Thioredoxin_ResA/DsbE_sf"/>
</dbReference>
<dbReference type="GO" id="GO:0016209">
    <property type="term" value="F:antioxidant activity"/>
    <property type="evidence" value="ECO:0007669"/>
    <property type="project" value="InterPro"/>
</dbReference>